<proteinExistence type="predicted"/>
<protein>
    <submittedName>
        <fullName evidence="1">Uncharacterized protein</fullName>
    </submittedName>
</protein>
<reference evidence="2" key="1">
    <citation type="journal article" date="2019" name="Int. J. Syst. Evol. Microbiol.">
        <title>The Global Catalogue of Microorganisms (GCM) 10K type strain sequencing project: providing services to taxonomists for standard genome sequencing and annotation.</title>
        <authorList>
            <consortium name="The Broad Institute Genomics Platform"/>
            <consortium name="The Broad Institute Genome Sequencing Center for Infectious Disease"/>
            <person name="Wu L."/>
            <person name="Ma J."/>
        </authorList>
    </citation>
    <scope>NUCLEOTIDE SEQUENCE [LARGE SCALE GENOMIC DNA]</scope>
    <source>
        <strain evidence="2">CGMCC 1.15297</strain>
    </source>
</reference>
<gene>
    <name evidence="1" type="ORF">GCM10010923_03740</name>
</gene>
<accession>A0ABQ1F3D1</accession>
<organism evidence="1 2">
    <name type="scientific">Blastomonas marina</name>
    <dbReference type="NCBI Taxonomy" id="1867408"/>
    <lineage>
        <taxon>Bacteria</taxon>
        <taxon>Pseudomonadati</taxon>
        <taxon>Pseudomonadota</taxon>
        <taxon>Alphaproteobacteria</taxon>
        <taxon>Sphingomonadales</taxon>
        <taxon>Sphingomonadaceae</taxon>
        <taxon>Blastomonas</taxon>
    </lineage>
</organism>
<dbReference type="SUPFAM" id="SSF46966">
    <property type="entry name" value="Spectrin repeat"/>
    <property type="match status" value="1"/>
</dbReference>
<dbReference type="Proteomes" id="UP000603317">
    <property type="component" value="Unassembled WGS sequence"/>
</dbReference>
<keyword evidence="2" id="KW-1185">Reference proteome</keyword>
<comment type="caution">
    <text evidence="1">The sequence shown here is derived from an EMBL/GenBank/DDBJ whole genome shotgun (WGS) entry which is preliminary data.</text>
</comment>
<dbReference type="EMBL" id="BMID01000001">
    <property type="protein sequence ID" value="GFZ98765.1"/>
    <property type="molecule type" value="Genomic_DNA"/>
</dbReference>
<evidence type="ECO:0000313" key="2">
    <source>
        <dbReference type="Proteomes" id="UP000603317"/>
    </source>
</evidence>
<evidence type="ECO:0000313" key="1">
    <source>
        <dbReference type="EMBL" id="GFZ98765.1"/>
    </source>
</evidence>
<name>A0ABQ1F3D1_9SPHN</name>
<sequence length="276" mass="30378">MGMASFLADAVTAVQNEQIKAAVEVVKSLQLANLALSAASIGVSVAGTGALLHKLSDVERKVDELQPLLEVLSRNIRDLRQERIEEDFTRLSTLLAQLEECWSLSQPEMEWRAIAREAHFLAENFKRRLQETKKEGADPLAVMPFLDAFGLASMVRVTSRMACDDTGAALEAAKASASDLIAMGREIQLAPLVLARVRQSTDAMGTPAWTKAIEETETELQAPIGVLRQQEAAAASRALTIEHLRSLNVSGRQWLEAARVEERFPVVYFPFDDSDF</sequence>